<comment type="caution">
    <text evidence="1">The sequence shown here is derived from an EMBL/GenBank/DDBJ whole genome shotgun (WGS) entry which is preliminary data.</text>
</comment>
<dbReference type="OrthoDB" id="1665841at2"/>
<dbReference type="Pfam" id="PF16784">
    <property type="entry name" value="HNHc_6"/>
    <property type="match status" value="1"/>
</dbReference>
<reference evidence="1 2" key="1">
    <citation type="submission" date="2013-01" db="EMBL/GenBank/DDBJ databases">
        <title>The Genome Sequence of Clostridium bolteae 90A9.</title>
        <authorList>
            <consortium name="The Broad Institute Genome Sequencing Platform"/>
            <person name="Earl A."/>
            <person name="Ward D."/>
            <person name="Feldgarden M."/>
            <person name="Gevers D."/>
            <person name="Courvalin P."/>
            <person name="Lambert T."/>
            <person name="Walker B."/>
            <person name="Young S.K."/>
            <person name="Zeng Q."/>
            <person name="Gargeya S."/>
            <person name="Fitzgerald M."/>
            <person name="Haas B."/>
            <person name="Abouelleil A."/>
            <person name="Alvarado L."/>
            <person name="Arachchi H.M."/>
            <person name="Berlin A.M."/>
            <person name="Chapman S.B."/>
            <person name="Dewar J."/>
            <person name="Goldberg J."/>
            <person name="Griggs A."/>
            <person name="Gujja S."/>
            <person name="Hansen M."/>
            <person name="Howarth C."/>
            <person name="Imamovic A."/>
            <person name="Larimer J."/>
            <person name="McCowan C."/>
            <person name="Murphy C."/>
            <person name="Neiman D."/>
            <person name="Pearson M."/>
            <person name="Priest M."/>
            <person name="Roberts A."/>
            <person name="Saif S."/>
            <person name="Shea T."/>
            <person name="Sisk P."/>
            <person name="Sykes S."/>
            <person name="Wortman J."/>
            <person name="Nusbaum C."/>
            <person name="Birren B."/>
        </authorList>
    </citation>
    <scope>NUCLEOTIDE SEQUENCE [LARGE SCALE GENOMIC DNA]</scope>
    <source>
        <strain evidence="1 2">90A9</strain>
    </source>
</reference>
<dbReference type="Proteomes" id="UP000013126">
    <property type="component" value="Unassembled WGS sequence"/>
</dbReference>
<organism evidence="1 2">
    <name type="scientific">Enterocloster bolteae 90A9</name>
    <dbReference type="NCBI Taxonomy" id="997894"/>
    <lineage>
        <taxon>Bacteria</taxon>
        <taxon>Bacillati</taxon>
        <taxon>Bacillota</taxon>
        <taxon>Clostridia</taxon>
        <taxon>Lachnospirales</taxon>
        <taxon>Lachnospiraceae</taxon>
        <taxon>Enterocloster</taxon>
    </lineage>
</organism>
<evidence type="ECO:0000313" key="1">
    <source>
        <dbReference type="EMBL" id="ENZ46920.1"/>
    </source>
</evidence>
<evidence type="ECO:0008006" key="3">
    <source>
        <dbReference type="Google" id="ProtNLM"/>
    </source>
</evidence>
<proteinExistence type="predicted"/>
<accession>R0A3Z3</accession>
<dbReference type="EMBL" id="AGYH01000018">
    <property type="protein sequence ID" value="ENZ46920.1"/>
    <property type="molecule type" value="Genomic_DNA"/>
</dbReference>
<dbReference type="AlphaFoldDB" id="R0A3Z3"/>
<dbReference type="PATRIC" id="fig|997894.4.peg.5754"/>
<sequence>MFELAQITGYKPTPEGTYLQILIPGKNLMEAIIDKRIRSCNVWLEDGRHISAEQRKKAYATINDIASHTGELPGVMKEWLKFLHIYRTGCDYFSLSNCSMDTARSFINTLLDYALENGIQILDLAVNRTDDIGHYLYACLKLRKCAICGREGEIHHVDTIGMGNDRRKVDDSDYRKICLCRKHHTEAHNIGMTEFESKYKVYGIKFEEN</sequence>
<keyword evidence="2" id="KW-1185">Reference proteome</keyword>
<dbReference type="GeneID" id="23116618"/>
<dbReference type="InterPro" id="IPR041242">
    <property type="entry name" value="HNHc_6"/>
</dbReference>
<name>R0A3Z3_9FIRM</name>
<dbReference type="HOGENOM" id="CLU_085718_0_0_9"/>
<protein>
    <recommendedName>
        <fullName evidence="3">Phage protein</fullName>
    </recommendedName>
</protein>
<gene>
    <name evidence="1" type="ORF">HMPREF1085_05514</name>
</gene>
<evidence type="ECO:0000313" key="2">
    <source>
        <dbReference type="Proteomes" id="UP000013126"/>
    </source>
</evidence>
<dbReference type="RefSeq" id="WP_002578088.1">
    <property type="nucleotide sequence ID" value="NZ_KB851182.1"/>
</dbReference>